<keyword evidence="2" id="KW-1185">Reference proteome</keyword>
<evidence type="ECO:0000313" key="1">
    <source>
        <dbReference type="EMBL" id="KAF2477984.1"/>
    </source>
</evidence>
<proteinExistence type="predicted"/>
<accession>A0ACB6RFD3</accession>
<evidence type="ECO:0000313" key="2">
    <source>
        <dbReference type="Proteomes" id="UP000799755"/>
    </source>
</evidence>
<dbReference type="EMBL" id="MU003492">
    <property type="protein sequence ID" value="KAF2477984.1"/>
    <property type="molecule type" value="Genomic_DNA"/>
</dbReference>
<sequence>MRETVDETVKTQRKETDYKGNTRLSQTNEREELRGYVAVLKLPLAAVLLEISREAGTGSALILGSGFRMCSWGFLTRFYMGIGLANEREEKCQGAIFGDALGKHIGRHRTTSPEIDTERCIFAWHERSNIVERGQRKVSLLKRSRLETQQKLASSEHGMITWKDEEFRRQLGARASSLMFPGQPKRPPNQHDRPGWLALLHFRTRRQSRSDILSVDLDIDFLYL</sequence>
<name>A0ACB6RFD3_9PLEO</name>
<comment type="caution">
    <text evidence="1">The sequence shown here is derived from an EMBL/GenBank/DDBJ whole genome shotgun (WGS) entry which is preliminary data.</text>
</comment>
<dbReference type="Proteomes" id="UP000799755">
    <property type="component" value="Unassembled WGS sequence"/>
</dbReference>
<gene>
    <name evidence="1" type="ORF">BDR25DRAFT_348282</name>
</gene>
<protein>
    <submittedName>
        <fullName evidence="1">Uncharacterized protein</fullName>
    </submittedName>
</protein>
<organism evidence="1 2">
    <name type="scientific">Lindgomyces ingoldianus</name>
    <dbReference type="NCBI Taxonomy" id="673940"/>
    <lineage>
        <taxon>Eukaryota</taxon>
        <taxon>Fungi</taxon>
        <taxon>Dikarya</taxon>
        <taxon>Ascomycota</taxon>
        <taxon>Pezizomycotina</taxon>
        <taxon>Dothideomycetes</taxon>
        <taxon>Pleosporomycetidae</taxon>
        <taxon>Pleosporales</taxon>
        <taxon>Lindgomycetaceae</taxon>
        <taxon>Lindgomyces</taxon>
    </lineage>
</organism>
<reference evidence="1" key="1">
    <citation type="journal article" date="2020" name="Stud. Mycol.">
        <title>101 Dothideomycetes genomes: a test case for predicting lifestyles and emergence of pathogens.</title>
        <authorList>
            <person name="Haridas S."/>
            <person name="Albert R."/>
            <person name="Binder M."/>
            <person name="Bloem J."/>
            <person name="Labutti K."/>
            <person name="Salamov A."/>
            <person name="Andreopoulos B."/>
            <person name="Baker S."/>
            <person name="Barry K."/>
            <person name="Bills G."/>
            <person name="Bluhm B."/>
            <person name="Cannon C."/>
            <person name="Castanera R."/>
            <person name="Culley D."/>
            <person name="Daum C."/>
            <person name="Ezra D."/>
            <person name="Gonzalez J."/>
            <person name="Henrissat B."/>
            <person name="Kuo A."/>
            <person name="Liang C."/>
            <person name="Lipzen A."/>
            <person name="Lutzoni F."/>
            <person name="Magnuson J."/>
            <person name="Mondo S."/>
            <person name="Nolan M."/>
            <person name="Ohm R."/>
            <person name="Pangilinan J."/>
            <person name="Park H.-J."/>
            <person name="Ramirez L."/>
            <person name="Alfaro M."/>
            <person name="Sun H."/>
            <person name="Tritt A."/>
            <person name="Yoshinaga Y."/>
            <person name="Zwiers L.-H."/>
            <person name="Turgeon B."/>
            <person name="Goodwin S."/>
            <person name="Spatafora J."/>
            <person name="Crous P."/>
            <person name="Grigoriev I."/>
        </authorList>
    </citation>
    <scope>NUCLEOTIDE SEQUENCE</scope>
    <source>
        <strain evidence="1">ATCC 200398</strain>
    </source>
</reference>